<protein>
    <submittedName>
        <fullName evidence="2">Transposase</fullName>
    </submittedName>
</protein>
<accession>A0A450VB05</accession>
<gene>
    <name evidence="2" type="ORF">BECKH772B_GA0070898_102531</name>
    <name evidence="3" type="ORF">BECKH772C_GA0070978_106341</name>
</gene>
<feature type="domain" description="Transposase zinc-ribbon" evidence="1">
    <location>
        <begin position="19"/>
        <end position="68"/>
    </location>
</feature>
<dbReference type="InterPro" id="IPR024442">
    <property type="entry name" value="Transposase_Zn_ribbon"/>
</dbReference>
<reference evidence="2" key="1">
    <citation type="submission" date="2019-02" db="EMBL/GenBank/DDBJ databases">
        <authorList>
            <person name="Gruber-Vodicka R. H."/>
            <person name="Seah K. B. B."/>
        </authorList>
    </citation>
    <scope>NUCLEOTIDE SEQUENCE</scope>
    <source>
        <strain evidence="3">BECK_SA2B12</strain>
        <strain evidence="2">BECK_SA2B20</strain>
    </source>
</reference>
<evidence type="ECO:0000313" key="2">
    <source>
        <dbReference type="EMBL" id="VFK01957.1"/>
    </source>
</evidence>
<sequence length="168" mass="19229">MKMAGKGSHNILNIRGIINDAKCFHTVRELRWSDRVGCAHCGSDTVVKHGRDETRSERQRYHCRNCNRYFDDLTGTIFEGRHEPLSIWISCLHFMGLNLSNSRIAYELDPDTSNVQQMTEQLRQGVVARKPERKLSEQVECDELYVVAGHKGESKLARKKGVKVEVTV</sequence>
<dbReference type="EMBL" id="CAADFJ010000634">
    <property type="protein sequence ID" value="VFK09725.1"/>
    <property type="molecule type" value="Genomic_DNA"/>
</dbReference>
<evidence type="ECO:0000259" key="1">
    <source>
        <dbReference type="Pfam" id="PF12760"/>
    </source>
</evidence>
<dbReference type="AlphaFoldDB" id="A0A450VB05"/>
<organism evidence="2">
    <name type="scientific">Candidatus Kentrum eta</name>
    <dbReference type="NCBI Taxonomy" id="2126337"/>
    <lineage>
        <taxon>Bacteria</taxon>
        <taxon>Pseudomonadati</taxon>
        <taxon>Pseudomonadota</taxon>
        <taxon>Gammaproteobacteria</taxon>
        <taxon>Candidatus Kentrum</taxon>
    </lineage>
</organism>
<evidence type="ECO:0000313" key="3">
    <source>
        <dbReference type="EMBL" id="VFK09725.1"/>
    </source>
</evidence>
<name>A0A450VB05_9GAMM</name>
<proteinExistence type="predicted"/>
<dbReference type="EMBL" id="CAADFI010000253">
    <property type="protein sequence ID" value="VFK01957.1"/>
    <property type="molecule type" value="Genomic_DNA"/>
</dbReference>
<dbReference type="Pfam" id="PF12760">
    <property type="entry name" value="Zn_ribbon_IS1595"/>
    <property type="match status" value="1"/>
</dbReference>